<comment type="subcellular location">
    <subcellularLocation>
        <location evidence="1 7">Nucleus</location>
    </subcellularLocation>
</comment>
<proteinExistence type="inferred from homology"/>
<dbReference type="Proteomes" id="UP000030755">
    <property type="component" value="Unassembled WGS sequence"/>
</dbReference>
<evidence type="ECO:0000256" key="3">
    <source>
        <dbReference type="ARBA" id="ARBA00023015"/>
    </source>
</evidence>
<dbReference type="SUPFAM" id="SSF101546">
    <property type="entry name" value="ASF1-like"/>
    <property type="match status" value="1"/>
</dbReference>
<evidence type="ECO:0000256" key="4">
    <source>
        <dbReference type="ARBA" id="ARBA00023163"/>
    </source>
</evidence>
<keyword evidence="11" id="KW-1185">Reference proteome</keyword>
<dbReference type="GO" id="GO:0033554">
    <property type="term" value="P:cellular response to stress"/>
    <property type="evidence" value="ECO:0007669"/>
    <property type="project" value="EnsemblFungi"/>
</dbReference>
<dbReference type="AlphaFoldDB" id="A0A075AZU7"/>
<dbReference type="GO" id="GO:0010698">
    <property type="term" value="F:acetyltransferase activator activity"/>
    <property type="evidence" value="ECO:0007669"/>
    <property type="project" value="EnsemblFungi"/>
</dbReference>
<dbReference type="OMA" id="DYADQEM"/>
<dbReference type="GO" id="GO:0031509">
    <property type="term" value="P:subtelomeric heterochromatin formation"/>
    <property type="evidence" value="ECO:0007669"/>
    <property type="project" value="EnsemblFungi"/>
</dbReference>
<evidence type="ECO:0000313" key="9">
    <source>
        <dbReference type="EMBL" id="EPZ34222.1"/>
    </source>
</evidence>
<dbReference type="Proteomes" id="UP000281549">
    <property type="component" value="Unassembled WGS sequence"/>
</dbReference>
<reference evidence="12" key="2">
    <citation type="journal article" date="2018" name="Nat. Microbiol.">
        <title>Leveraging single-cell genomics to expand the fungal tree of life.</title>
        <authorList>
            <person name="Ahrendt S.R."/>
            <person name="Quandt C.A."/>
            <person name="Ciobanu D."/>
            <person name="Clum A."/>
            <person name="Salamov A."/>
            <person name="Andreopoulos B."/>
            <person name="Cheng J.F."/>
            <person name="Woyke T."/>
            <person name="Pelin A."/>
            <person name="Henrissat B."/>
            <person name="Reynolds N.K."/>
            <person name="Benny G.L."/>
            <person name="Smith M.E."/>
            <person name="James T.Y."/>
            <person name="Grigoriev I.V."/>
        </authorList>
    </citation>
    <scope>NUCLEOTIDE SEQUENCE [LARGE SCALE GENOMIC DNA]</scope>
    <source>
        <strain evidence="12">CSF55</strain>
    </source>
</reference>
<reference evidence="9 11" key="1">
    <citation type="journal article" date="2013" name="Curr. Biol.">
        <title>Shared signatures of parasitism and phylogenomics unite Cryptomycota and microsporidia.</title>
        <authorList>
            <person name="James T.Y."/>
            <person name="Pelin A."/>
            <person name="Bonen L."/>
            <person name="Ahrendt S."/>
            <person name="Sain D."/>
            <person name="Corradi N."/>
            <person name="Stajich J.E."/>
        </authorList>
    </citation>
    <scope>NUCLEOTIDE SEQUENCE [LARGE SCALE GENOMIC DNA]</scope>
    <source>
        <strain evidence="9">CSF55</strain>
        <strain evidence="9">CSF55</strain>
    </source>
</reference>
<dbReference type="Gene3D" id="2.60.40.1490">
    <property type="entry name" value="Histone chaperone ASF1-like"/>
    <property type="match status" value="1"/>
</dbReference>
<comment type="similarity">
    <text evidence="2 7">Belongs to the ASF1 family.</text>
</comment>
<evidence type="ECO:0000256" key="6">
    <source>
        <dbReference type="ARBA" id="ARBA00023242"/>
    </source>
</evidence>
<keyword evidence="3" id="KW-0805">Transcription regulation</keyword>
<evidence type="ECO:0000256" key="5">
    <source>
        <dbReference type="ARBA" id="ARBA00023186"/>
    </source>
</evidence>
<comment type="subunit">
    <text evidence="7">Interacts with histone H3.</text>
</comment>
<evidence type="ECO:0000313" key="10">
    <source>
        <dbReference type="EMBL" id="RKP20507.1"/>
    </source>
</evidence>
<dbReference type="InterPro" id="IPR006818">
    <property type="entry name" value="ASF1-like"/>
</dbReference>
<dbReference type="Pfam" id="PF04729">
    <property type="entry name" value="ASF1_hist_chap"/>
    <property type="match status" value="1"/>
</dbReference>
<dbReference type="GO" id="GO:0042393">
    <property type="term" value="F:histone binding"/>
    <property type="evidence" value="ECO:0007669"/>
    <property type="project" value="EnsemblFungi"/>
</dbReference>
<feature type="region of interest" description="Disordered" evidence="8">
    <location>
        <begin position="158"/>
        <end position="237"/>
    </location>
</feature>
<protein>
    <recommendedName>
        <fullName evidence="7">Histone chaperone</fullName>
    </recommendedName>
</protein>
<evidence type="ECO:0000256" key="1">
    <source>
        <dbReference type="ARBA" id="ARBA00004123"/>
    </source>
</evidence>
<dbReference type="GO" id="GO:0006334">
    <property type="term" value="P:nucleosome assembly"/>
    <property type="evidence" value="ECO:0007669"/>
    <property type="project" value="InterPro"/>
</dbReference>
<keyword evidence="5" id="KW-0143">Chaperone</keyword>
<dbReference type="PIRSF" id="PIRSF037759">
    <property type="entry name" value="Histone_Asf1"/>
    <property type="match status" value="1"/>
</dbReference>
<accession>A0A075AZU7</accession>
<dbReference type="EMBL" id="KE560971">
    <property type="protein sequence ID" value="EPZ34222.1"/>
    <property type="molecule type" value="Genomic_DNA"/>
</dbReference>
<dbReference type="FunFam" id="2.60.40.1490:FF:000001">
    <property type="entry name" value="Histone chaperone ASF1"/>
    <property type="match status" value="1"/>
</dbReference>
<evidence type="ECO:0000256" key="7">
    <source>
        <dbReference type="PIRNR" id="PIRNR037759"/>
    </source>
</evidence>
<dbReference type="GO" id="GO:0006335">
    <property type="term" value="P:DNA replication-dependent chromatin assembly"/>
    <property type="evidence" value="ECO:0007669"/>
    <property type="project" value="EnsemblFungi"/>
</dbReference>
<dbReference type="STRING" id="988480.A0A075AZU7"/>
<sequence length="237" mass="26743">MSIVNITNINVLSNPASITDSLQFEITFECLSNLESDLEFKIIYVGSAEDEKLDQVLDSIMVGPVPVGVNKFVFEADPPNLSLIPKSELIGVTVVLITCSYKNREFVRVGYYTNTDYASEELRENPPENIDMSLLQRTILADQPRVTRFAIPWDGDDEIPNVTVNEEEGNFMEDDGLISDEDEAEEEEEEEDEEDGSEEVDLTASDQEMEEDVNDENVEPLQVDVNSERMDLEMQTV</sequence>
<evidence type="ECO:0000256" key="8">
    <source>
        <dbReference type="SAM" id="MobiDB-lite"/>
    </source>
</evidence>
<name>A0A075AZU7_ROZAC</name>
<dbReference type="GO" id="GO:0000781">
    <property type="term" value="C:chromosome, telomeric region"/>
    <property type="evidence" value="ECO:0007669"/>
    <property type="project" value="GOC"/>
</dbReference>
<dbReference type="HOGENOM" id="CLU_060354_0_1_1"/>
<keyword evidence="6" id="KW-0539">Nucleus</keyword>
<dbReference type="GO" id="GO:0030466">
    <property type="term" value="P:silent mating-type cassette heterochromatin formation"/>
    <property type="evidence" value="ECO:0007669"/>
    <property type="project" value="EnsemblFungi"/>
</dbReference>
<dbReference type="PANTHER" id="PTHR12040:SF0">
    <property type="entry name" value="HISTONE CHAPERONE ASF1"/>
    <property type="match status" value="1"/>
</dbReference>
<reference evidence="10" key="3">
    <citation type="submission" date="2018-08" db="EMBL/GenBank/DDBJ databases">
        <title>Leveraging single-cell genomics to expand the Fungal Tree of Life.</title>
        <authorList>
            <consortium name="DOE Joint Genome Institute"/>
            <person name="Ahrendt S.R."/>
            <person name="Quandt C.A."/>
            <person name="Ciobanu D."/>
            <person name="Clum A."/>
            <person name="Salamov A."/>
            <person name="Andreopoulos B."/>
            <person name="Cheng J.-F."/>
            <person name="Woyke T."/>
            <person name="Pelin A."/>
            <person name="Henrissat B."/>
            <person name="Reynolds N."/>
            <person name="Benny G.L."/>
            <person name="Smith M.E."/>
            <person name="James T.Y."/>
            <person name="Grigoriev I.V."/>
        </authorList>
    </citation>
    <scope>NUCLEOTIDE SEQUENCE</scope>
    <source>
        <strain evidence="10">CSF55</strain>
    </source>
</reference>
<dbReference type="GO" id="GO:0032968">
    <property type="term" value="P:positive regulation of transcription elongation by RNA polymerase II"/>
    <property type="evidence" value="ECO:0007669"/>
    <property type="project" value="EnsemblFungi"/>
</dbReference>
<organism evidence="9 11">
    <name type="scientific">Rozella allomycis (strain CSF55)</name>
    <dbReference type="NCBI Taxonomy" id="988480"/>
    <lineage>
        <taxon>Eukaryota</taxon>
        <taxon>Fungi</taxon>
        <taxon>Fungi incertae sedis</taxon>
        <taxon>Cryptomycota</taxon>
        <taxon>Cryptomycota incertae sedis</taxon>
        <taxon>Rozella</taxon>
    </lineage>
</organism>
<dbReference type="PANTHER" id="PTHR12040">
    <property type="entry name" value="ANTI-SILENCING PROTEIN 1"/>
    <property type="match status" value="1"/>
</dbReference>
<dbReference type="GO" id="GO:0006337">
    <property type="term" value="P:nucleosome disassembly"/>
    <property type="evidence" value="ECO:0007669"/>
    <property type="project" value="EnsemblFungi"/>
</dbReference>
<keyword evidence="4" id="KW-0804">Transcription</keyword>
<dbReference type="GO" id="GO:0070775">
    <property type="term" value="C:H3 histone acetyltransferase complex"/>
    <property type="evidence" value="ECO:0007669"/>
    <property type="project" value="EnsemblFungi"/>
</dbReference>
<comment type="function">
    <text evidence="7">Histone chaperone that facilitates histone deposition and histone exchange and removal during nucleosome assembly and disassembly.</text>
</comment>
<dbReference type="EMBL" id="ML005054">
    <property type="protein sequence ID" value="RKP20507.1"/>
    <property type="molecule type" value="Genomic_DNA"/>
</dbReference>
<feature type="compositionally biased region" description="Acidic residues" evidence="8">
    <location>
        <begin position="158"/>
        <end position="218"/>
    </location>
</feature>
<dbReference type="InterPro" id="IPR017282">
    <property type="entry name" value="Hist_deposition_Asf1"/>
</dbReference>
<dbReference type="InterPro" id="IPR036747">
    <property type="entry name" value="ASF1-like_sf"/>
</dbReference>
<feature type="compositionally biased region" description="Basic and acidic residues" evidence="8">
    <location>
        <begin position="226"/>
        <end position="237"/>
    </location>
</feature>
<dbReference type="GO" id="GO:0005829">
    <property type="term" value="C:cytosol"/>
    <property type="evidence" value="ECO:0007669"/>
    <property type="project" value="EnsemblFungi"/>
</dbReference>
<evidence type="ECO:0000313" key="12">
    <source>
        <dbReference type="Proteomes" id="UP000281549"/>
    </source>
</evidence>
<dbReference type="OrthoDB" id="29755at2759"/>
<evidence type="ECO:0000313" key="11">
    <source>
        <dbReference type="Proteomes" id="UP000030755"/>
    </source>
</evidence>
<evidence type="ECO:0000256" key="2">
    <source>
        <dbReference type="ARBA" id="ARBA00006051"/>
    </source>
</evidence>
<gene>
    <name evidence="9" type="ORF">O9G_001835</name>
    <name evidence="10" type="ORF">ROZALSC1DRAFT_28011</name>
</gene>
<dbReference type="GO" id="GO:0005634">
    <property type="term" value="C:nucleus"/>
    <property type="evidence" value="ECO:0007669"/>
    <property type="project" value="UniProtKB-SubCell"/>
</dbReference>